<dbReference type="PROSITE" id="PS50112">
    <property type="entry name" value="PAS"/>
    <property type="match status" value="1"/>
</dbReference>
<protein>
    <submittedName>
        <fullName evidence="11">MCP four helix bundle domain-containing protein</fullName>
    </submittedName>
</protein>
<dbReference type="NCBIfam" id="TIGR00229">
    <property type="entry name" value="sensory_box"/>
    <property type="match status" value="1"/>
</dbReference>
<keyword evidence="3 5" id="KW-0807">Transducer</keyword>
<dbReference type="Proteomes" id="UP001314635">
    <property type="component" value="Unassembled WGS sequence"/>
</dbReference>
<dbReference type="PROSITE" id="PS50192">
    <property type="entry name" value="T_SNARE"/>
    <property type="match status" value="1"/>
</dbReference>
<proteinExistence type="inferred from homology"/>
<accession>A0ABS5GGE7</accession>
<dbReference type="SUPFAM" id="SSF55785">
    <property type="entry name" value="PYP-like sensor domain (PAS domain)"/>
    <property type="match status" value="1"/>
</dbReference>
<evidence type="ECO:0000256" key="3">
    <source>
        <dbReference type="ARBA" id="ARBA00023224"/>
    </source>
</evidence>
<dbReference type="InterPro" id="IPR024478">
    <property type="entry name" value="HlyB_4HB_MCP"/>
</dbReference>
<dbReference type="PRINTS" id="PR00260">
    <property type="entry name" value="CHEMTRNSDUCR"/>
</dbReference>
<reference evidence="12" key="1">
    <citation type="journal article" date="2021" name="ISME J.">
        <title>Evolutionary origin and ecological implication of a unique nif island in free-living Bradyrhizobium lineages.</title>
        <authorList>
            <person name="Tao J."/>
        </authorList>
    </citation>
    <scope>NUCLEOTIDE SEQUENCE [LARGE SCALE GENOMIC DNA]</scope>
    <source>
        <strain evidence="12">SZCCT0094</strain>
    </source>
</reference>
<feature type="domain" description="T-SNARE coiled-coil homology" evidence="9">
    <location>
        <begin position="612"/>
        <end position="674"/>
    </location>
</feature>
<dbReference type="RefSeq" id="WP_012041789.1">
    <property type="nucleotide sequence ID" value="NZ_JAFCLK010000040.1"/>
</dbReference>
<dbReference type="PANTHER" id="PTHR32089">
    <property type="entry name" value="METHYL-ACCEPTING CHEMOTAXIS PROTEIN MCPB"/>
    <property type="match status" value="1"/>
</dbReference>
<dbReference type="SUPFAM" id="SSF58104">
    <property type="entry name" value="Methyl-accepting chemotaxis protein (MCP) signaling domain"/>
    <property type="match status" value="1"/>
</dbReference>
<sequence>MRTNLPVTTVEYPISDETIIVSKTDLKGKLTYFNAAFVAASGFTEAELIGQPHNIVRHPDMPPEAFANLWETLKGGNPWVGAVKNRRKNGDFYWVLATASPVRENGQIVGYTSIRTRLSADQREEAEKVYKLLRDRKAQDYRISAGVIRRRSVVDRLSFFTGTLKARLTMLVSVLAVFMVVAALTGILSTRASNIRMKSIYEDRTVPLSQLLEINDRMLQNATLQYEAAANGRAERPVGDVASKVSANIERITKVWGDYLTTYFTPEEKALAESFSSKRKNYADNAVKPALALLGERKFDEANLLLAGKAGEFFAAAKQDLDKLVEIQVKEAQREYDTAIHEYIVAIVIASIILLVGLLLGGCIGTQTIRSVLRPLKVLNETMLNIAMDKLDNRIPVEHDDELGEALRNMQNVQAIVRFNAAEVKAVEQQAAAQRKFDMARLASEFEGAVGNIIETVSSASNDLESSASTLSSTATRSQQLATAVAAASEEASTNVQSVASAAEELTSSVHEISRQVQESARIASGAVEQARTTNERVNELSKAAARIGDVVELINTIAGQTNLLALNATIEAARAGEAGRGFAVVASEVKALAEQTAKATGEIGQQVSGIQAATQDSVMAIKEISSTIERLSEISSAIAAAVEEQGAATQEISRNIQQASRGTEEVSSNIVDVQRGASETGAASSHVLSAAQSLSNESTYLRTEVGKFLDVVRAA</sequence>
<dbReference type="SMART" id="SM00283">
    <property type="entry name" value="MA"/>
    <property type="match status" value="1"/>
</dbReference>
<dbReference type="InterPro" id="IPR013655">
    <property type="entry name" value="PAS_fold_3"/>
</dbReference>
<comment type="caution">
    <text evidence="11">The sequence shown here is derived from an EMBL/GenBank/DDBJ whole genome shotgun (WGS) entry which is preliminary data.</text>
</comment>
<feature type="domain" description="Methyl-accepting transducer" evidence="7">
    <location>
        <begin position="453"/>
        <end position="696"/>
    </location>
</feature>
<gene>
    <name evidence="11" type="ORF">JQ619_32070</name>
</gene>
<evidence type="ECO:0000313" key="11">
    <source>
        <dbReference type="EMBL" id="MBR1140405.1"/>
    </source>
</evidence>
<organism evidence="11 12">
    <name type="scientific">Bradyrhizobium denitrificans</name>
    <dbReference type="NCBI Taxonomy" id="2734912"/>
    <lineage>
        <taxon>Bacteria</taxon>
        <taxon>Pseudomonadati</taxon>
        <taxon>Pseudomonadota</taxon>
        <taxon>Alphaproteobacteria</taxon>
        <taxon>Hyphomicrobiales</taxon>
        <taxon>Nitrobacteraceae</taxon>
        <taxon>Bradyrhizobium</taxon>
    </lineage>
</organism>
<dbReference type="InterPro" id="IPR004089">
    <property type="entry name" value="MCPsignal_dom"/>
</dbReference>
<evidence type="ECO:0000259" key="10">
    <source>
        <dbReference type="PROSITE" id="PS50885"/>
    </source>
</evidence>
<evidence type="ECO:0000259" key="7">
    <source>
        <dbReference type="PROSITE" id="PS50111"/>
    </source>
</evidence>
<comment type="subcellular location">
    <subcellularLocation>
        <location evidence="1">Cell inner membrane</location>
        <topology evidence="1">Multi-pass membrane protein</topology>
    </subcellularLocation>
</comment>
<dbReference type="Pfam" id="PF12729">
    <property type="entry name" value="4HB_MCP_1"/>
    <property type="match status" value="1"/>
</dbReference>
<evidence type="ECO:0000256" key="6">
    <source>
        <dbReference type="SAM" id="Phobius"/>
    </source>
</evidence>
<dbReference type="Gene3D" id="3.30.450.20">
    <property type="entry name" value="PAS domain"/>
    <property type="match status" value="1"/>
</dbReference>
<dbReference type="InterPro" id="IPR004090">
    <property type="entry name" value="Chemotax_Me-accpt_rcpt"/>
</dbReference>
<feature type="transmembrane region" description="Helical" evidence="6">
    <location>
        <begin position="168"/>
        <end position="188"/>
    </location>
</feature>
<evidence type="ECO:0000256" key="1">
    <source>
        <dbReference type="ARBA" id="ARBA00004429"/>
    </source>
</evidence>
<dbReference type="InterPro" id="IPR000727">
    <property type="entry name" value="T_SNARE_dom"/>
</dbReference>
<dbReference type="Gene3D" id="6.10.340.10">
    <property type="match status" value="1"/>
</dbReference>
<evidence type="ECO:0000259" key="8">
    <source>
        <dbReference type="PROSITE" id="PS50112"/>
    </source>
</evidence>
<comment type="similarity">
    <text evidence="4">Belongs to the methyl-accepting chemotaxis (MCP) protein family.</text>
</comment>
<evidence type="ECO:0000256" key="4">
    <source>
        <dbReference type="ARBA" id="ARBA00029447"/>
    </source>
</evidence>
<feature type="domain" description="PAS" evidence="8">
    <location>
        <begin position="25"/>
        <end position="76"/>
    </location>
</feature>
<feature type="domain" description="HAMP" evidence="10">
    <location>
        <begin position="370"/>
        <end position="422"/>
    </location>
</feature>
<dbReference type="PROSITE" id="PS50885">
    <property type="entry name" value="HAMP"/>
    <property type="match status" value="1"/>
</dbReference>
<feature type="transmembrane region" description="Helical" evidence="6">
    <location>
        <begin position="343"/>
        <end position="362"/>
    </location>
</feature>
<dbReference type="InterPro" id="IPR000014">
    <property type="entry name" value="PAS"/>
</dbReference>
<keyword evidence="12" id="KW-1185">Reference proteome</keyword>
<keyword evidence="2" id="KW-0997">Cell inner membrane</keyword>
<dbReference type="Pfam" id="PF08447">
    <property type="entry name" value="PAS_3"/>
    <property type="match status" value="1"/>
</dbReference>
<dbReference type="PROSITE" id="PS50111">
    <property type="entry name" value="CHEMOTAXIS_TRANSDUC_2"/>
    <property type="match status" value="1"/>
</dbReference>
<evidence type="ECO:0000256" key="5">
    <source>
        <dbReference type="PROSITE-ProRule" id="PRU00284"/>
    </source>
</evidence>
<dbReference type="EMBL" id="JAFCLK010000040">
    <property type="protein sequence ID" value="MBR1140405.1"/>
    <property type="molecule type" value="Genomic_DNA"/>
</dbReference>
<keyword evidence="6" id="KW-1133">Transmembrane helix</keyword>
<name>A0ABS5GGE7_9BRAD</name>
<dbReference type="Pfam" id="PF00672">
    <property type="entry name" value="HAMP"/>
    <property type="match status" value="1"/>
</dbReference>
<evidence type="ECO:0000313" key="12">
    <source>
        <dbReference type="Proteomes" id="UP001314635"/>
    </source>
</evidence>
<evidence type="ECO:0000259" key="9">
    <source>
        <dbReference type="PROSITE" id="PS50192"/>
    </source>
</evidence>
<keyword evidence="6" id="KW-0472">Membrane</keyword>
<dbReference type="Pfam" id="PF00015">
    <property type="entry name" value="MCPsignal"/>
    <property type="match status" value="1"/>
</dbReference>
<dbReference type="CDD" id="cd00130">
    <property type="entry name" value="PAS"/>
    <property type="match status" value="1"/>
</dbReference>
<dbReference type="InterPro" id="IPR003660">
    <property type="entry name" value="HAMP_dom"/>
</dbReference>
<evidence type="ECO:0000256" key="2">
    <source>
        <dbReference type="ARBA" id="ARBA00022519"/>
    </source>
</evidence>
<dbReference type="PANTHER" id="PTHR32089:SF112">
    <property type="entry name" value="LYSOZYME-LIKE PROTEIN-RELATED"/>
    <property type="match status" value="1"/>
</dbReference>
<dbReference type="InterPro" id="IPR035965">
    <property type="entry name" value="PAS-like_dom_sf"/>
</dbReference>
<keyword evidence="2" id="KW-1003">Cell membrane</keyword>
<keyword evidence="6" id="KW-0812">Transmembrane</keyword>
<dbReference type="Gene3D" id="1.10.287.950">
    <property type="entry name" value="Methyl-accepting chemotaxis protein"/>
    <property type="match status" value="1"/>
</dbReference>